<dbReference type="InterPro" id="IPR016795">
    <property type="entry name" value="UCP021697"/>
</dbReference>
<protein>
    <submittedName>
        <fullName evidence="1">Putative membrane protein/domain</fullName>
    </submittedName>
</protein>
<name>A0A0F6QZ03_9CORY</name>
<evidence type="ECO:0000313" key="1">
    <source>
        <dbReference type="EMBL" id="AKE39563.1"/>
    </source>
</evidence>
<dbReference type="KEGG" id="ccj:UL81_08045"/>
<dbReference type="PIRSF" id="PIRSF021697">
    <property type="entry name" value="UCP021697"/>
    <property type="match status" value="1"/>
</dbReference>
<dbReference type="InterPro" id="IPR051791">
    <property type="entry name" value="Pra-immunoreactive"/>
</dbReference>
<dbReference type="PANTHER" id="PTHR36115">
    <property type="entry name" value="PROLINE-RICH ANTIGEN HOMOLOG-RELATED"/>
    <property type="match status" value="1"/>
</dbReference>
<dbReference type="Proteomes" id="UP000033566">
    <property type="component" value="Chromosome"/>
</dbReference>
<dbReference type="EMBL" id="CP011311">
    <property type="protein sequence ID" value="AKE39563.1"/>
    <property type="molecule type" value="Genomic_DNA"/>
</dbReference>
<reference evidence="1 2" key="1">
    <citation type="journal article" date="2015" name="Genome Announc.">
        <title>Complete Genome Sequence of Corynebacterium camporealensis DSM 44610, Isolated from the Milk of a Manchega Sheep with Subclinical Mastitis.</title>
        <authorList>
            <person name="Ruckert C."/>
            <person name="Albersmeier A."/>
            <person name="Winkler A."/>
            <person name="Tauch A."/>
        </authorList>
    </citation>
    <scope>NUCLEOTIDE SEQUENCE [LARGE SCALE GENOMIC DNA]</scope>
    <source>
        <strain evidence="1 2">DSM 44610</strain>
    </source>
</reference>
<sequence length="177" mass="18695">MSPRPPPVSLLSTRAIKLGGMEEKRTWLDGPNIPGEFDDSEGPGKWPGEKLGLPENGSGSLAPVARRAVAVLIDWLLCMLAANLIETFTGAFGGIAFLGYALWVALGIISGWLFARTPGMAVLGMGVARLDAPGERVGLWRAALRTVLTGFLFPAAMVDTDGRGIHDRATGTVVIRA</sequence>
<accession>A0A0F6QZ03</accession>
<dbReference type="STRING" id="161896.UL81_08045"/>
<proteinExistence type="predicted"/>
<dbReference type="AlphaFoldDB" id="A0A0F6QZ03"/>
<organism evidence="1 2">
    <name type="scientific">Corynebacterium camporealensis</name>
    <dbReference type="NCBI Taxonomy" id="161896"/>
    <lineage>
        <taxon>Bacteria</taxon>
        <taxon>Bacillati</taxon>
        <taxon>Actinomycetota</taxon>
        <taxon>Actinomycetes</taxon>
        <taxon>Mycobacteriales</taxon>
        <taxon>Corynebacteriaceae</taxon>
        <taxon>Corynebacterium</taxon>
    </lineage>
</organism>
<evidence type="ECO:0000313" key="2">
    <source>
        <dbReference type="Proteomes" id="UP000033566"/>
    </source>
</evidence>
<dbReference type="PANTHER" id="PTHR36115:SF6">
    <property type="entry name" value="PROLINE-RICH ANTIGEN HOMOLOG"/>
    <property type="match status" value="1"/>
</dbReference>
<dbReference type="HOGENOM" id="CLU_110186_0_0_11"/>
<dbReference type="PATRIC" id="fig|161896.4.peg.1576"/>
<keyword evidence="2" id="KW-1185">Reference proteome</keyword>
<gene>
    <name evidence="1" type="ORF">UL81_08045</name>
</gene>